<proteinExistence type="predicted"/>
<keyword evidence="4" id="KW-1185">Reference proteome</keyword>
<name>A0A9P4P5G3_9PLEO</name>
<accession>A0A9P4P5G3</accession>
<evidence type="ECO:0000313" key="4">
    <source>
        <dbReference type="Proteomes" id="UP000799764"/>
    </source>
</evidence>
<reference evidence="3" key="1">
    <citation type="journal article" date="2020" name="Stud. Mycol.">
        <title>101 Dothideomycetes genomes: a test case for predicting lifestyles and emergence of pathogens.</title>
        <authorList>
            <person name="Haridas S."/>
            <person name="Albert R."/>
            <person name="Binder M."/>
            <person name="Bloem J."/>
            <person name="Labutti K."/>
            <person name="Salamov A."/>
            <person name="Andreopoulos B."/>
            <person name="Baker S."/>
            <person name="Barry K."/>
            <person name="Bills G."/>
            <person name="Bluhm B."/>
            <person name="Cannon C."/>
            <person name="Castanera R."/>
            <person name="Culley D."/>
            <person name="Daum C."/>
            <person name="Ezra D."/>
            <person name="Gonzalez J."/>
            <person name="Henrissat B."/>
            <person name="Kuo A."/>
            <person name="Liang C."/>
            <person name="Lipzen A."/>
            <person name="Lutzoni F."/>
            <person name="Magnuson J."/>
            <person name="Mondo S."/>
            <person name="Nolan M."/>
            <person name="Ohm R."/>
            <person name="Pangilinan J."/>
            <person name="Park H.-J."/>
            <person name="Ramirez L."/>
            <person name="Alfaro M."/>
            <person name="Sun H."/>
            <person name="Tritt A."/>
            <person name="Yoshinaga Y."/>
            <person name="Zwiers L.-H."/>
            <person name="Turgeon B."/>
            <person name="Goodwin S."/>
            <person name="Spatafora J."/>
            <person name="Crous P."/>
            <person name="Grigoriev I."/>
        </authorList>
    </citation>
    <scope>NUCLEOTIDE SEQUENCE</scope>
    <source>
        <strain evidence="3">CBS 690.94</strain>
    </source>
</reference>
<evidence type="ECO:0000313" key="3">
    <source>
        <dbReference type="EMBL" id="KAF2437715.1"/>
    </source>
</evidence>
<feature type="compositionally biased region" description="Pro residues" evidence="2">
    <location>
        <begin position="232"/>
        <end position="245"/>
    </location>
</feature>
<dbReference type="AlphaFoldDB" id="A0A9P4P5G3"/>
<dbReference type="EMBL" id="MU001515">
    <property type="protein sequence ID" value="KAF2437715.1"/>
    <property type="molecule type" value="Genomic_DNA"/>
</dbReference>
<gene>
    <name evidence="3" type="ORF">P171DRAFT_437721</name>
</gene>
<evidence type="ECO:0000256" key="2">
    <source>
        <dbReference type="SAM" id="MobiDB-lite"/>
    </source>
</evidence>
<feature type="coiled-coil region" evidence="1">
    <location>
        <begin position="374"/>
        <end position="412"/>
    </location>
</feature>
<comment type="caution">
    <text evidence="3">The sequence shown here is derived from an EMBL/GenBank/DDBJ whole genome shotgun (WGS) entry which is preliminary data.</text>
</comment>
<keyword evidence="1" id="KW-0175">Coiled coil</keyword>
<feature type="compositionally biased region" description="Polar residues" evidence="2">
    <location>
        <begin position="247"/>
        <end position="262"/>
    </location>
</feature>
<dbReference type="OrthoDB" id="3737134at2759"/>
<organism evidence="3 4">
    <name type="scientific">Karstenula rhodostoma CBS 690.94</name>
    <dbReference type="NCBI Taxonomy" id="1392251"/>
    <lineage>
        <taxon>Eukaryota</taxon>
        <taxon>Fungi</taxon>
        <taxon>Dikarya</taxon>
        <taxon>Ascomycota</taxon>
        <taxon>Pezizomycotina</taxon>
        <taxon>Dothideomycetes</taxon>
        <taxon>Pleosporomycetidae</taxon>
        <taxon>Pleosporales</taxon>
        <taxon>Massarineae</taxon>
        <taxon>Didymosphaeriaceae</taxon>
        <taxon>Karstenula</taxon>
    </lineage>
</organism>
<dbReference type="Proteomes" id="UP000799764">
    <property type="component" value="Unassembled WGS sequence"/>
</dbReference>
<feature type="region of interest" description="Disordered" evidence="2">
    <location>
        <begin position="196"/>
        <end position="269"/>
    </location>
</feature>
<sequence length="501" mass="55361">MAYTSLLSQIPALTYSSDPAALSSCRLTIKYSAALKQAALFLRISLHIHGFDDVQSLSLMYQADNLSSIFVQPATEILSPDQRKEIARHITPAAKTLHLNLHRPCLIQCPPSARNLAPKTGHENAFHHLQELTRATVASVIFDANYIHEQHYAAFFRLTTRPDQLAGLSADEPHASRHKDWTVFVPAEIIHRAIAEEGGSDAPPLYTEAPAKRAASPSTPSPPHKHRRKPNPLRPSPATYTPPSPTEKATSTTASPKQQLSSPAPLHSPGIQHLVANAIESLLPQALEKARETEKNMVEEQLPEALQKILPGVLARLFVVASSSLTPQPHIKPDLKDDPAVDAEADADADTDIKDLIATRIRQIAQKELEEMHVEASRDAVHELEEAADDLKADLNETKNEGITELQNASERSLKTFQDIAAEVVKQMAETLEGHADDVYTAVWDDISDLVAIKGTMSEKMKRRILVRARQVFEKERVRRKRLGTACMQDKGEKERGQADL</sequence>
<evidence type="ECO:0000256" key="1">
    <source>
        <dbReference type="SAM" id="Coils"/>
    </source>
</evidence>
<protein>
    <submittedName>
        <fullName evidence="3">Uncharacterized protein</fullName>
    </submittedName>
</protein>